<organism evidence="2 3">
    <name type="scientific">Argiope bruennichi</name>
    <name type="common">Wasp spider</name>
    <name type="synonym">Aranea bruennichi</name>
    <dbReference type="NCBI Taxonomy" id="94029"/>
    <lineage>
        <taxon>Eukaryota</taxon>
        <taxon>Metazoa</taxon>
        <taxon>Ecdysozoa</taxon>
        <taxon>Arthropoda</taxon>
        <taxon>Chelicerata</taxon>
        <taxon>Arachnida</taxon>
        <taxon>Araneae</taxon>
        <taxon>Araneomorphae</taxon>
        <taxon>Entelegynae</taxon>
        <taxon>Araneoidea</taxon>
        <taxon>Araneidae</taxon>
        <taxon>Argiope</taxon>
    </lineage>
</organism>
<accession>A0A8T0EXJ8</accession>
<proteinExistence type="predicted"/>
<name>A0A8T0EXJ8_ARGBR</name>
<protein>
    <submittedName>
        <fullName evidence="2">Uncharacterized protein</fullName>
    </submittedName>
</protein>
<dbReference type="AlphaFoldDB" id="A0A8T0EXJ8"/>
<keyword evidence="1" id="KW-1133">Transmembrane helix</keyword>
<dbReference type="Proteomes" id="UP000807504">
    <property type="component" value="Unassembled WGS sequence"/>
</dbReference>
<evidence type="ECO:0000313" key="2">
    <source>
        <dbReference type="EMBL" id="KAF8781459.1"/>
    </source>
</evidence>
<reference evidence="2" key="1">
    <citation type="journal article" date="2020" name="bioRxiv">
        <title>Chromosome-level reference genome of the European wasp spider Argiope bruennichi: a resource for studies on range expansion and evolutionary adaptation.</title>
        <authorList>
            <person name="Sheffer M.M."/>
            <person name="Hoppe A."/>
            <person name="Krehenwinkel H."/>
            <person name="Uhl G."/>
            <person name="Kuss A.W."/>
            <person name="Jensen L."/>
            <person name="Jensen C."/>
            <person name="Gillespie R.G."/>
            <person name="Hoff K.J."/>
            <person name="Prost S."/>
        </authorList>
    </citation>
    <scope>NUCLEOTIDE SEQUENCE</scope>
</reference>
<evidence type="ECO:0000256" key="1">
    <source>
        <dbReference type="SAM" id="Phobius"/>
    </source>
</evidence>
<keyword evidence="1" id="KW-0472">Membrane</keyword>
<evidence type="ECO:0000313" key="3">
    <source>
        <dbReference type="Proteomes" id="UP000807504"/>
    </source>
</evidence>
<feature type="transmembrane region" description="Helical" evidence="1">
    <location>
        <begin position="153"/>
        <end position="175"/>
    </location>
</feature>
<keyword evidence="1" id="KW-0812">Transmembrane</keyword>
<sequence>MEPVDVPELGRESTEEFCRFIRNWDKEVINGIYIKGAKYERLQPVIVDLVQRIRRVYITLSNETMGREELATFNNKIDPNFSSQITSFLNHRIALSENLVSCANGQDIISTMTTIARLLGFTVEAINSLHVAGNLLVPFLAISPFPKFSIRKFGVIGFYLGTGCLITSFYGYSWLKHMNFCAINSVEEDKELSERVDNLLSEKDIVVEELFSVDEEVITGIEKILYLTATEKIFAALLISVMQKKESLCIKDKKFLCQAYMFSRTETAKIWYRRALYRIRHVDQPMNIRIPKDDLLHLKMMSPTACQSEEILIFLLKSLKMPGFVVFGADIPWKTNAESSTSRDNFK</sequence>
<gene>
    <name evidence="2" type="ORF">HNY73_011850</name>
</gene>
<keyword evidence="3" id="KW-1185">Reference proteome</keyword>
<dbReference type="EMBL" id="JABXBU010001863">
    <property type="protein sequence ID" value="KAF8781459.1"/>
    <property type="molecule type" value="Genomic_DNA"/>
</dbReference>
<comment type="caution">
    <text evidence="2">The sequence shown here is derived from an EMBL/GenBank/DDBJ whole genome shotgun (WGS) entry which is preliminary data.</text>
</comment>
<reference evidence="2" key="2">
    <citation type="submission" date="2020-06" db="EMBL/GenBank/DDBJ databases">
        <authorList>
            <person name="Sheffer M."/>
        </authorList>
    </citation>
    <scope>NUCLEOTIDE SEQUENCE</scope>
</reference>